<protein>
    <submittedName>
        <fullName evidence="1">Uncharacterized protein</fullName>
    </submittedName>
</protein>
<dbReference type="EMBL" id="CP003837">
    <property type="protein sequence ID" value="AGH46080.1"/>
    <property type="molecule type" value="Genomic_DNA"/>
</dbReference>
<organism evidence="1 2">
    <name type="scientific">Paraglaciecola psychrophila 170</name>
    <dbReference type="NCBI Taxonomy" id="1129794"/>
    <lineage>
        <taxon>Bacteria</taxon>
        <taxon>Pseudomonadati</taxon>
        <taxon>Pseudomonadota</taxon>
        <taxon>Gammaproteobacteria</taxon>
        <taxon>Alteromonadales</taxon>
        <taxon>Alteromonadaceae</taxon>
        <taxon>Paraglaciecola</taxon>
    </lineage>
</organism>
<dbReference type="KEGG" id="gps:C427_3975"/>
<dbReference type="AlphaFoldDB" id="M4RQX9"/>
<dbReference type="PANTHER" id="PTHR34322:SF2">
    <property type="entry name" value="TRANSPOSASE IS200-LIKE DOMAIN-CONTAINING PROTEIN"/>
    <property type="match status" value="1"/>
</dbReference>
<dbReference type="PANTHER" id="PTHR34322">
    <property type="entry name" value="TRANSPOSASE, Y1_TNP DOMAIN-CONTAINING"/>
    <property type="match status" value="1"/>
</dbReference>
<dbReference type="STRING" id="1129794.C427_3975"/>
<reference evidence="1 2" key="1">
    <citation type="journal article" date="2013" name="Genome Announc.">
        <title>Complete Genome Sequence of Glaciecola psychrophila Strain 170T.</title>
        <authorList>
            <person name="Yin J."/>
            <person name="Chen J."/>
            <person name="Liu G."/>
            <person name="Yu Y."/>
            <person name="Song L."/>
            <person name="Wang X."/>
            <person name="Qu X."/>
        </authorList>
    </citation>
    <scope>NUCLEOTIDE SEQUENCE [LARGE SCALE GENOMIC DNA]</scope>
    <source>
        <strain evidence="1 2">170</strain>
    </source>
</reference>
<gene>
    <name evidence="1" type="ORF">C427_3975</name>
</gene>
<keyword evidence="2" id="KW-1185">Reference proteome</keyword>
<evidence type="ECO:0000313" key="2">
    <source>
        <dbReference type="Proteomes" id="UP000011864"/>
    </source>
</evidence>
<dbReference type="Proteomes" id="UP000011864">
    <property type="component" value="Chromosome"/>
</dbReference>
<evidence type="ECO:0000313" key="1">
    <source>
        <dbReference type="EMBL" id="AGH46080.1"/>
    </source>
</evidence>
<accession>M4RQX9</accession>
<dbReference type="PATRIC" id="fig|1129794.4.peg.3959"/>
<dbReference type="HOGENOM" id="CLU_186217_0_0_6"/>
<name>M4RQX9_9ALTE</name>
<proteinExistence type="predicted"/>
<sequence length="70" mass="7958">MRFKSQACFMARRDESAVLACMACVDLNPIRAKMEVTPETSKHTSIQHCIQALIKGKQPRKLLRFVGNPR</sequence>